<keyword evidence="4" id="KW-0413">Isomerase</keyword>
<reference evidence="4 6" key="3">
    <citation type="submission" date="2016-10" db="EMBL/GenBank/DDBJ databases">
        <authorList>
            <person name="Varghese N."/>
            <person name="Submissions S."/>
        </authorList>
    </citation>
    <scope>NUCLEOTIDE SEQUENCE [LARGE SCALE GENOMIC DNA]</scope>
    <source>
        <strain evidence="4 6">CGMCC 1.6501</strain>
    </source>
</reference>
<dbReference type="EMBL" id="CP011366">
    <property type="protein sequence ID" value="AKG73218.1"/>
    <property type="molecule type" value="Genomic_DNA"/>
</dbReference>
<name>A0A0F7HJJ1_9STAP</name>
<keyword evidence="1" id="KW-1133">Transmembrane helix</keyword>
<keyword evidence="1" id="KW-0472">Membrane</keyword>
<evidence type="ECO:0000313" key="5">
    <source>
        <dbReference type="Proteomes" id="UP000034029"/>
    </source>
</evidence>
<dbReference type="EMBL" id="FOTB01000004">
    <property type="protein sequence ID" value="SFK83847.1"/>
    <property type="molecule type" value="Genomic_DNA"/>
</dbReference>
<dbReference type="Proteomes" id="UP000183090">
    <property type="component" value="Unassembled WGS sequence"/>
</dbReference>
<dbReference type="InterPro" id="IPR036249">
    <property type="entry name" value="Thioredoxin-like_sf"/>
</dbReference>
<dbReference type="RefSeq" id="WP_046789410.1">
    <property type="nucleotide sequence ID" value="NZ_CP011366.1"/>
</dbReference>
<sequence>MKKKNIIIIILLAVFFILVGAGIGAVLNVSDERLRQQSLETLQNSEGRDNHHAVGRNIMDEAFTGIMNDDEALRDIITSNEVTVVNFFASWCDPCRRETPELIDYQADHSGESLDVVGVNIDDNPKNRDEFLEEFGVTYPVFEFEDESAAIESYKIHLMPTTFFVDSEGTIVRAYIGEVGTDLIDSYVNYVKEES</sequence>
<gene>
    <name evidence="3" type="ORF">AAT16_02665</name>
    <name evidence="4" type="ORF">SAMN05216235_1991</name>
</gene>
<dbReference type="Gene3D" id="3.40.30.10">
    <property type="entry name" value="Glutaredoxin"/>
    <property type="match status" value="1"/>
</dbReference>
<reference evidence="5" key="2">
    <citation type="submission" date="2015-04" db="EMBL/GenBank/DDBJ databases">
        <title>Complete genome sequence of Salinicoccus halodurans strain H3B36, isolated from the Qaidam basin of China.</title>
        <authorList>
            <person name="Ma Y."/>
            <person name="Jiang K."/>
            <person name="Xue Y."/>
        </authorList>
    </citation>
    <scope>NUCLEOTIDE SEQUENCE [LARGE SCALE GENOMIC DNA]</scope>
    <source>
        <strain evidence="5">H3B36</strain>
    </source>
</reference>
<dbReference type="SUPFAM" id="SSF52833">
    <property type="entry name" value="Thioredoxin-like"/>
    <property type="match status" value="1"/>
</dbReference>
<dbReference type="KEGG" id="shv:AAT16_02665"/>
<dbReference type="Proteomes" id="UP000034029">
    <property type="component" value="Chromosome"/>
</dbReference>
<dbReference type="InterPro" id="IPR013766">
    <property type="entry name" value="Thioredoxin_domain"/>
</dbReference>
<reference evidence="3 5" key="1">
    <citation type="journal article" date="2015" name="Int. J. Syst. Evol. Microbiol.">
        <title>Complete genome sequence of Salinicoccus halodurans H3B36, isolated from the Qaidam Basin in China.</title>
        <authorList>
            <person name="Jiang K."/>
            <person name="Xue Y."/>
            <person name="Ma Y."/>
        </authorList>
    </citation>
    <scope>NUCLEOTIDE SEQUENCE [LARGE SCALE GENOMIC DNA]</scope>
    <source>
        <strain evidence="3 5">H3B36</strain>
    </source>
</reference>
<evidence type="ECO:0000313" key="6">
    <source>
        <dbReference type="Proteomes" id="UP000183090"/>
    </source>
</evidence>
<dbReference type="AlphaFoldDB" id="A0A0F7HJJ1"/>
<organism evidence="4 6">
    <name type="scientific">Salinicoccus halodurans</name>
    <dbReference type="NCBI Taxonomy" id="407035"/>
    <lineage>
        <taxon>Bacteria</taxon>
        <taxon>Bacillati</taxon>
        <taxon>Bacillota</taxon>
        <taxon>Bacilli</taxon>
        <taxon>Bacillales</taxon>
        <taxon>Staphylococcaceae</taxon>
        <taxon>Salinicoccus</taxon>
    </lineage>
</organism>
<dbReference type="Pfam" id="PF08534">
    <property type="entry name" value="Redoxin"/>
    <property type="match status" value="1"/>
</dbReference>
<accession>A0A0F7HJJ1</accession>
<evidence type="ECO:0000259" key="2">
    <source>
        <dbReference type="PROSITE" id="PS51352"/>
    </source>
</evidence>
<proteinExistence type="predicted"/>
<dbReference type="CDD" id="cd02966">
    <property type="entry name" value="TlpA_like_family"/>
    <property type="match status" value="1"/>
</dbReference>
<dbReference type="PANTHER" id="PTHR42852">
    <property type="entry name" value="THIOL:DISULFIDE INTERCHANGE PROTEIN DSBE"/>
    <property type="match status" value="1"/>
</dbReference>
<keyword evidence="1" id="KW-0812">Transmembrane</keyword>
<dbReference type="OrthoDB" id="25753at2"/>
<dbReference type="GO" id="GO:0016491">
    <property type="term" value="F:oxidoreductase activity"/>
    <property type="evidence" value="ECO:0007669"/>
    <property type="project" value="InterPro"/>
</dbReference>
<dbReference type="PROSITE" id="PS51352">
    <property type="entry name" value="THIOREDOXIN_2"/>
    <property type="match status" value="1"/>
</dbReference>
<dbReference type="GO" id="GO:0016853">
    <property type="term" value="F:isomerase activity"/>
    <property type="evidence" value="ECO:0007669"/>
    <property type="project" value="UniProtKB-KW"/>
</dbReference>
<dbReference type="InterPro" id="IPR013740">
    <property type="entry name" value="Redoxin"/>
</dbReference>
<feature type="transmembrane region" description="Helical" evidence="1">
    <location>
        <begin position="6"/>
        <end position="29"/>
    </location>
</feature>
<evidence type="ECO:0000313" key="3">
    <source>
        <dbReference type="EMBL" id="AKG73218.1"/>
    </source>
</evidence>
<keyword evidence="5" id="KW-1185">Reference proteome</keyword>
<evidence type="ECO:0000256" key="1">
    <source>
        <dbReference type="SAM" id="Phobius"/>
    </source>
</evidence>
<feature type="domain" description="Thioredoxin" evidence="2">
    <location>
        <begin position="52"/>
        <end position="193"/>
    </location>
</feature>
<evidence type="ECO:0000313" key="4">
    <source>
        <dbReference type="EMBL" id="SFK83847.1"/>
    </source>
</evidence>
<protein>
    <submittedName>
        <fullName evidence="4">Thiol-disulfide isomerase or thioredoxin</fullName>
    </submittedName>
</protein>
<dbReference type="PANTHER" id="PTHR42852:SF13">
    <property type="entry name" value="PROTEIN DIPZ"/>
    <property type="match status" value="1"/>
</dbReference>
<dbReference type="InterPro" id="IPR050553">
    <property type="entry name" value="Thioredoxin_ResA/DsbE_sf"/>
</dbReference>